<accession>A7STP1</accession>
<dbReference type="OMA" id="TICIKKD"/>
<organism evidence="2 3">
    <name type="scientific">Nematostella vectensis</name>
    <name type="common">Starlet sea anemone</name>
    <dbReference type="NCBI Taxonomy" id="45351"/>
    <lineage>
        <taxon>Eukaryota</taxon>
        <taxon>Metazoa</taxon>
        <taxon>Cnidaria</taxon>
        <taxon>Anthozoa</taxon>
        <taxon>Hexacorallia</taxon>
        <taxon>Actiniaria</taxon>
        <taxon>Edwardsiidae</taxon>
        <taxon>Nematostella</taxon>
    </lineage>
</organism>
<dbReference type="PROSITE" id="PS50228">
    <property type="entry name" value="SUEL_LECTIN"/>
    <property type="match status" value="3"/>
</dbReference>
<dbReference type="GO" id="GO:0030246">
    <property type="term" value="F:carbohydrate binding"/>
    <property type="evidence" value="ECO:0007669"/>
    <property type="project" value="InterPro"/>
</dbReference>
<dbReference type="PANTHER" id="PTHR46780">
    <property type="entry name" value="PROTEIN EVA-1"/>
    <property type="match status" value="1"/>
</dbReference>
<feature type="non-terminal residue" evidence="2">
    <location>
        <position position="283"/>
    </location>
</feature>
<dbReference type="Pfam" id="PF02140">
    <property type="entry name" value="SUEL_Lectin"/>
    <property type="match status" value="3"/>
</dbReference>
<dbReference type="PhylomeDB" id="A7STP1"/>
<evidence type="ECO:0000313" key="2">
    <source>
        <dbReference type="EMBL" id="EDO32911.1"/>
    </source>
</evidence>
<dbReference type="CDD" id="cd22823">
    <property type="entry name" value="Gal_Rha_Lectin"/>
    <property type="match status" value="1"/>
</dbReference>
<reference evidence="2 3" key="1">
    <citation type="journal article" date="2007" name="Science">
        <title>Sea anemone genome reveals ancestral eumetazoan gene repertoire and genomic organization.</title>
        <authorList>
            <person name="Putnam N.H."/>
            <person name="Srivastava M."/>
            <person name="Hellsten U."/>
            <person name="Dirks B."/>
            <person name="Chapman J."/>
            <person name="Salamov A."/>
            <person name="Terry A."/>
            <person name="Shapiro H."/>
            <person name="Lindquist E."/>
            <person name="Kapitonov V.V."/>
            <person name="Jurka J."/>
            <person name="Genikhovich G."/>
            <person name="Grigoriev I.V."/>
            <person name="Lucas S.M."/>
            <person name="Steele R.E."/>
            <person name="Finnerty J.R."/>
            <person name="Technau U."/>
            <person name="Martindale M.Q."/>
            <person name="Rokhsar D.S."/>
        </authorList>
    </citation>
    <scope>NUCLEOTIDE SEQUENCE [LARGE SCALE GENOMIC DNA]</scope>
    <source>
        <strain evidence="3">CH2 X CH6</strain>
    </source>
</reference>
<protein>
    <recommendedName>
        <fullName evidence="1">SUEL-type lectin domain-containing protein</fullName>
    </recommendedName>
</protein>
<feature type="domain" description="SUEL-type lectin" evidence="1">
    <location>
        <begin position="191"/>
        <end position="283"/>
    </location>
</feature>
<feature type="domain" description="SUEL-type lectin" evidence="1">
    <location>
        <begin position="95"/>
        <end position="188"/>
    </location>
</feature>
<dbReference type="eggNOG" id="KOG4729">
    <property type="taxonomic scope" value="Eukaryota"/>
</dbReference>
<dbReference type="InterPro" id="IPR000922">
    <property type="entry name" value="Lectin_gal-bd_dom"/>
</dbReference>
<dbReference type="InParanoid" id="A7STP1"/>
<feature type="non-terminal residue" evidence="2">
    <location>
        <position position="1"/>
    </location>
</feature>
<dbReference type="Gene3D" id="2.60.120.740">
    <property type="match status" value="3"/>
</dbReference>
<dbReference type="AlphaFoldDB" id="A7STP1"/>
<keyword evidence="3" id="KW-1185">Reference proteome</keyword>
<dbReference type="HOGENOM" id="CLU_078349_0_0_1"/>
<name>A7STP1_NEMVE</name>
<feature type="domain" description="SUEL-type lectin" evidence="1">
    <location>
        <begin position="1"/>
        <end position="89"/>
    </location>
</feature>
<dbReference type="Proteomes" id="UP000001593">
    <property type="component" value="Unassembled WGS sequence"/>
</dbReference>
<proteinExistence type="predicted"/>
<dbReference type="InterPro" id="IPR043159">
    <property type="entry name" value="Lectin_gal-bd_sf"/>
</dbReference>
<gene>
    <name evidence="2" type="ORF">NEMVEDRAFT_v1g131398</name>
</gene>
<evidence type="ECO:0000259" key="1">
    <source>
        <dbReference type="PROSITE" id="PS50228"/>
    </source>
</evidence>
<sequence length="283" mass="31785">TCENHKAEYSCPQGTVLDIQWALFARSAQEPCPHSANSICTAQYPQTLAKVREYCQGKRSCSFHSSSSLVGRDPCPNVYKYLETRYACKWKSKIICENENAQLSCLEGFVIDVEWALYGRSSVNQPCPHYAAGTICIKKDTVHETLLRIRDLCQGNNSCSFVANTNTVLGNDPCPGIYKFLELRYVCNKIICENENAQLSCLEGFVIDVEWALYGRSSVSQPCPHDKAETICIKKDTVHETLRRIRDLCQGNNSCSFVANTNTVLGNDPCPGIYKFLELRYVC</sequence>
<evidence type="ECO:0000313" key="3">
    <source>
        <dbReference type="Proteomes" id="UP000001593"/>
    </source>
</evidence>
<dbReference type="STRING" id="45351.A7STP1"/>
<dbReference type="EMBL" id="DS469800">
    <property type="protein sequence ID" value="EDO32911.1"/>
    <property type="molecule type" value="Genomic_DNA"/>
</dbReference>